<evidence type="ECO:0000256" key="1">
    <source>
        <dbReference type="ARBA" id="ARBA00023239"/>
    </source>
</evidence>
<feature type="domain" description="Amidohydrolase-related" evidence="2">
    <location>
        <begin position="67"/>
        <end position="269"/>
    </location>
</feature>
<organism evidence="3 4">
    <name type="scientific">Enhygromyxa salina</name>
    <dbReference type="NCBI Taxonomy" id="215803"/>
    <lineage>
        <taxon>Bacteria</taxon>
        <taxon>Pseudomonadati</taxon>
        <taxon>Myxococcota</taxon>
        <taxon>Polyangia</taxon>
        <taxon>Nannocystales</taxon>
        <taxon>Nannocystaceae</taxon>
        <taxon>Enhygromyxa</taxon>
    </lineage>
</organism>
<protein>
    <submittedName>
        <fullName evidence="3">Amidohydrolase</fullName>
    </submittedName>
</protein>
<keyword evidence="3" id="KW-0378">Hydrolase</keyword>
<dbReference type="EMBL" id="PVNL01000109">
    <property type="protein sequence ID" value="PRQ03209.1"/>
    <property type="molecule type" value="Genomic_DNA"/>
</dbReference>
<dbReference type="OrthoDB" id="9799024at2"/>
<comment type="caution">
    <text evidence="3">The sequence shown here is derived from an EMBL/GenBank/DDBJ whole genome shotgun (WGS) entry which is preliminary data.</text>
</comment>
<dbReference type="Proteomes" id="UP000238823">
    <property type="component" value="Unassembled WGS sequence"/>
</dbReference>
<dbReference type="PANTHER" id="PTHR21240">
    <property type="entry name" value="2-AMINO-3-CARBOXYLMUCONATE-6-SEMIALDEHYDE DECARBOXYLASE"/>
    <property type="match status" value="1"/>
</dbReference>
<dbReference type="Pfam" id="PF04909">
    <property type="entry name" value="Amidohydro_2"/>
    <property type="match status" value="1"/>
</dbReference>
<reference evidence="3 4" key="1">
    <citation type="submission" date="2018-03" db="EMBL/GenBank/DDBJ databases">
        <title>Draft Genome Sequences of the Obligatory Marine Myxobacteria Enhygromyxa salina SWB007.</title>
        <authorList>
            <person name="Poehlein A."/>
            <person name="Moghaddam J.A."/>
            <person name="Harms H."/>
            <person name="Alanjari M."/>
            <person name="Koenig G.M."/>
            <person name="Daniel R."/>
            <person name="Schaeberle T.F."/>
        </authorList>
    </citation>
    <scope>NUCLEOTIDE SEQUENCE [LARGE SCALE GENOMIC DNA]</scope>
    <source>
        <strain evidence="3 4">SWB007</strain>
    </source>
</reference>
<dbReference type="SUPFAM" id="SSF51556">
    <property type="entry name" value="Metallo-dependent hydrolases"/>
    <property type="match status" value="1"/>
</dbReference>
<proteinExistence type="predicted"/>
<name>A0A2S9YDL7_9BACT</name>
<dbReference type="InterPro" id="IPR032465">
    <property type="entry name" value="ACMSD"/>
</dbReference>
<dbReference type="Gene3D" id="3.20.20.140">
    <property type="entry name" value="Metal-dependent hydrolases"/>
    <property type="match status" value="1"/>
</dbReference>
<accession>A0A2S9YDL7</accession>
<dbReference type="AlphaFoldDB" id="A0A2S9YDL7"/>
<dbReference type="InterPro" id="IPR032466">
    <property type="entry name" value="Metal_Hydrolase"/>
</dbReference>
<dbReference type="InterPro" id="IPR006680">
    <property type="entry name" value="Amidohydro-rel"/>
</dbReference>
<evidence type="ECO:0000259" key="2">
    <source>
        <dbReference type="Pfam" id="PF04909"/>
    </source>
</evidence>
<dbReference type="PANTHER" id="PTHR21240:SF19">
    <property type="entry name" value="CATALYTIC_ HYDROLASE"/>
    <property type="match status" value="1"/>
</dbReference>
<gene>
    <name evidence="3" type="ORF">ENSA7_53500</name>
</gene>
<dbReference type="GO" id="GO:0016831">
    <property type="term" value="F:carboxy-lyase activity"/>
    <property type="evidence" value="ECO:0007669"/>
    <property type="project" value="InterPro"/>
</dbReference>
<evidence type="ECO:0000313" key="4">
    <source>
        <dbReference type="Proteomes" id="UP000238823"/>
    </source>
</evidence>
<sequence length="270" mass="30086">MIIDAWIQHPTPAFMRDPIFASLLRWMGVDEVPDAIPIELTIAALDAAKIDRALVSAWYGPAGPLLSNDEVAAMTRAYPDRFVGVGSVDLRHPIAAVEEVRRCVEELGFKAIRVLPWLWELAPDHRLYYPIYAACVAHGVPFCTQVGHTGPLRGSEYGRPIPHLDNVALDFPELTIVGGHVGYPWTDEMIALATKYPNVFIDTSAYKPSRLPAQFVEYMRKHGRKKVLFGSNWPMIAPAQCVAQIDQLGLDDEARELYLHGNAQRVFGLS</sequence>
<keyword evidence="1" id="KW-0456">Lyase</keyword>
<dbReference type="RefSeq" id="WP_106092236.1">
    <property type="nucleotide sequence ID" value="NZ_PVNL01000109.1"/>
</dbReference>
<evidence type="ECO:0000313" key="3">
    <source>
        <dbReference type="EMBL" id="PRQ03209.1"/>
    </source>
</evidence>
<dbReference type="GO" id="GO:0016787">
    <property type="term" value="F:hydrolase activity"/>
    <property type="evidence" value="ECO:0007669"/>
    <property type="project" value="UniProtKB-KW"/>
</dbReference>